<evidence type="ECO:0000313" key="4">
    <source>
        <dbReference type="Proteomes" id="UP000317648"/>
    </source>
</evidence>
<reference evidence="3 4" key="1">
    <citation type="submission" date="2019-02" db="EMBL/GenBank/DDBJ databases">
        <title>Deep-cultivation of Planctomycetes and their phenomic and genomic characterization uncovers novel biology.</title>
        <authorList>
            <person name="Wiegand S."/>
            <person name="Jogler M."/>
            <person name="Boedeker C."/>
            <person name="Pinto D."/>
            <person name="Vollmers J."/>
            <person name="Rivas-Marin E."/>
            <person name="Kohn T."/>
            <person name="Peeters S.H."/>
            <person name="Heuer A."/>
            <person name="Rast P."/>
            <person name="Oberbeckmann S."/>
            <person name="Bunk B."/>
            <person name="Jeske O."/>
            <person name="Meyerdierks A."/>
            <person name="Storesund J.E."/>
            <person name="Kallscheuer N."/>
            <person name="Luecker S."/>
            <person name="Lage O.M."/>
            <person name="Pohl T."/>
            <person name="Merkel B.J."/>
            <person name="Hornburger P."/>
            <person name="Mueller R.-W."/>
            <person name="Bruemmer F."/>
            <person name="Labrenz M."/>
            <person name="Spormann A.M."/>
            <person name="Op den Camp H."/>
            <person name="Overmann J."/>
            <person name="Amann R."/>
            <person name="Jetten M.S.M."/>
            <person name="Mascher T."/>
            <person name="Medema M.H."/>
            <person name="Devos D.P."/>
            <person name="Kaster A.-K."/>
            <person name="Ovreas L."/>
            <person name="Rohde M."/>
            <person name="Galperin M.Y."/>
            <person name="Jogler C."/>
        </authorList>
    </citation>
    <scope>NUCLEOTIDE SEQUENCE [LARGE SCALE GENOMIC DNA]</scope>
    <source>
        <strain evidence="3 4">Pla85_3_4</strain>
    </source>
</reference>
<dbReference type="KEGG" id="lcre:Pla8534_50720"/>
<evidence type="ECO:0000313" key="3">
    <source>
        <dbReference type="EMBL" id="QDU97227.1"/>
    </source>
</evidence>
<dbReference type="SUPFAM" id="SSF50156">
    <property type="entry name" value="PDZ domain-like"/>
    <property type="match status" value="1"/>
</dbReference>
<name>A0A518DZF1_9BACT</name>
<gene>
    <name evidence="3" type="ORF">Pla8534_50720</name>
</gene>
<dbReference type="Gene3D" id="2.30.42.10">
    <property type="match status" value="1"/>
</dbReference>
<feature type="domain" description="PDZ" evidence="2">
    <location>
        <begin position="20"/>
        <end position="85"/>
    </location>
</feature>
<keyword evidence="1" id="KW-0732">Signal</keyword>
<evidence type="ECO:0000259" key="2">
    <source>
        <dbReference type="PROSITE" id="PS50106"/>
    </source>
</evidence>
<organism evidence="3 4">
    <name type="scientific">Lignipirellula cremea</name>
    <dbReference type="NCBI Taxonomy" id="2528010"/>
    <lineage>
        <taxon>Bacteria</taxon>
        <taxon>Pseudomonadati</taxon>
        <taxon>Planctomycetota</taxon>
        <taxon>Planctomycetia</taxon>
        <taxon>Pirellulales</taxon>
        <taxon>Pirellulaceae</taxon>
        <taxon>Lignipirellula</taxon>
    </lineage>
</organism>
<proteinExistence type="predicted"/>
<keyword evidence="4" id="KW-1185">Reference proteome</keyword>
<dbReference type="EMBL" id="CP036433">
    <property type="protein sequence ID" value="QDU97227.1"/>
    <property type="molecule type" value="Genomic_DNA"/>
</dbReference>
<dbReference type="RefSeq" id="WP_145056013.1">
    <property type="nucleotide sequence ID" value="NZ_CP036433.1"/>
</dbReference>
<sequence precursor="true">MSRYPIFTLALLLASLFLSAASAQAQNQPKLGFEGIENGRGIYVQQVEYASAAQQMGLEPGAVLLSINGVAVESHAHYLEVLRDAVTNHQGKVEIVAKNSRPYPAQITLSGVIDDNYMVSHADTTSH</sequence>
<evidence type="ECO:0000256" key="1">
    <source>
        <dbReference type="SAM" id="SignalP"/>
    </source>
</evidence>
<feature type="chain" id="PRO_5021808821" evidence="1">
    <location>
        <begin position="26"/>
        <end position="127"/>
    </location>
</feature>
<dbReference type="InterPro" id="IPR036034">
    <property type="entry name" value="PDZ_sf"/>
</dbReference>
<accession>A0A518DZF1</accession>
<protein>
    <submittedName>
        <fullName evidence="3">PDZ domain (Also known as DHR or GLGF)</fullName>
    </submittedName>
</protein>
<dbReference type="AlphaFoldDB" id="A0A518DZF1"/>
<feature type="signal peptide" evidence="1">
    <location>
        <begin position="1"/>
        <end position="25"/>
    </location>
</feature>
<dbReference type="SMART" id="SM00228">
    <property type="entry name" value="PDZ"/>
    <property type="match status" value="1"/>
</dbReference>
<dbReference type="Proteomes" id="UP000317648">
    <property type="component" value="Chromosome"/>
</dbReference>
<dbReference type="InterPro" id="IPR001478">
    <property type="entry name" value="PDZ"/>
</dbReference>
<dbReference type="Pfam" id="PF00595">
    <property type="entry name" value="PDZ"/>
    <property type="match status" value="1"/>
</dbReference>
<dbReference type="PROSITE" id="PS50106">
    <property type="entry name" value="PDZ"/>
    <property type="match status" value="1"/>
</dbReference>